<dbReference type="Gene3D" id="3.40.50.300">
    <property type="entry name" value="P-loop containing nucleotide triphosphate hydrolases"/>
    <property type="match status" value="1"/>
</dbReference>
<evidence type="ECO:0000256" key="4">
    <source>
        <dbReference type="ARBA" id="ARBA00022679"/>
    </source>
</evidence>
<comment type="cofactor">
    <cofactor evidence="1">
        <name>Mg(2+)</name>
        <dbReference type="ChEBI" id="CHEBI:18420"/>
    </cofactor>
</comment>
<evidence type="ECO:0000256" key="8">
    <source>
        <dbReference type="ARBA" id="ARBA00022842"/>
    </source>
</evidence>
<comment type="catalytic activity">
    <reaction evidence="9">
        <text>adenosine(37) in tRNA + dimethylallyl diphosphate = N(6)-dimethylallyladenosine(37) in tRNA + diphosphate</text>
        <dbReference type="Rhea" id="RHEA:26482"/>
        <dbReference type="Rhea" id="RHEA-COMP:10162"/>
        <dbReference type="Rhea" id="RHEA-COMP:10375"/>
        <dbReference type="ChEBI" id="CHEBI:33019"/>
        <dbReference type="ChEBI" id="CHEBI:57623"/>
        <dbReference type="ChEBI" id="CHEBI:74411"/>
        <dbReference type="ChEBI" id="CHEBI:74415"/>
        <dbReference type="EC" id="2.5.1.75"/>
    </reaction>
</comment>
<feature type="non-terminal residue" evidence="10">
    <location>
        <position position="1"/>
    </location>
</feature>
<proteinExistence type="inferred from homology"/>
<comment type="similarity">
    <text evidence="2">Belongs to the IPP transferase family.</text>
</comment>
<dbReference type="PANTHER" id="PTHR11088">
    <property type="entry name" value="TRNA DIMETHYLALLYLTRANSFERASE"/>
    <property type="match status" value="1"/>
</dbReference>
<dbReference type="HAMAP" id="MF_00185">
    <property type="entry name" value="IPP_trans"/>
    <property type="match status" value="1"/>
</dbReference>
<dbReference type="SUPFAM" id="SSF52540">
    <property type="entry name" value="P-loop containing nucleoside triphosphate hydrolases"/>
    <property type="match status" value="1"/>
</dbReference>
<dbReference type="InterPro" id="IPR018022">
    <property type="entry name" value="IPT"/>
</dbReference>
<dbReference type="GO" id="GO:0052381">
    <property type="term" value="F:tRNA dimethylallyltransferase activity"/>
    <property type="evidence" value="ECO:0007669"/>
    <property type="project" value="UniProtKB-EC"/>
</dbReference>
<dbReference type="PANTHER" id="PTHR11088:SF60">
    <property type="entry name" value="TRNA DIMETHYLALLYLTRANSFERASE"/>
    <property type="match status" value="1"/>
</dbReference>
<gene>
    <name evidence="10" type="ORF">S03H2_29161</name>
</gene>
<evidence type="ECO:0000256" key="9">
    <source>
        <dbReference type="ARBA" id="ARBA00049563"/>
    </source>
</evidence>
<dbReference type="Pfam" id="PF01715">
    <property type="entry name" value="IPPT"/>
    <property type="match status" value="1"/>
</dbReference>
<organism evidence="10">
    <name type="scientific">marine sediment metagenome</name>
    <dbReference type="NCBI Taxonomy" id="412755"/>
    <lineage>
        <taxon>unclassified sequences</taxon>
        <taxon>metagenomes</taxon>
        <taxon>ecological metagenomes</taxon>
    </lineage>
</organism>
<sequence>SSASPDFESEIVSADSRQVYRHMDIGTAKPGREELSLVPHHLINIVNPDEDFSLAQYQELAYRAIDDIHQRNKLPILVGGSGMYVWSVLEGWGIPRVPPDPEFRHNLEEVAKVGKDELYQELEEIDPVAAQRIDRRNIRRTIRALEVHRGTETPFSQLQYKKTPPFNILIIGLTADRAELYRRIDLRVDEMIKQDLVAEVEKLVNIGYDFNLPAMSGIGYKQIGMFLNGELTLAAATQQIKFETHRFVRHQYNWFQLKDERIDWFDIQSKLDSEITMLLAKFKQEG</sequence>
<evidence type="ECO:0000256" key="3">
    <source>
        <dbReference type="ARBA" id="ARBA00012665"/>
    </source>
</evidence>
<dbReference type="InterPro" id="IPR027417">
    <property type="entry name" value="P-loop_NTPase"/>
</dbReference>
<comment type="caution">
    <text evidence="10">The sequence shown here is derived from an EMBL/GenBank/DDBJ whole genome shotgun (WGS) entry which is preliminary data.</text>
</comment>
<evidence type="ECO:0000256" key="7">
    <source>
        <dbReference type="ARBA" id="ARBA00022840"/>
    </source>
</evidence>
<protein>
    <recommendedName>
        <fullName evidence="3">tRNA dimethylallyltransferase</fullName>
        <ecNumber evidence="3">2.5.1.75</ecNumber>
    </recommendedName>
</protein>
<dbReference type="GO" id="GO:0006400">
    <property type="term" value="P:tRNA modification"/>
    <property type="evidence" value="ECO:0007669"/>
    <property type="project" value="TreeGrafter"/>
</dbReference>
<evidence type="ECO:0000256" key="6">
    <source>
        <dbReference type="ARBA" id="ARBA00022741"/>
    </source>
</evidence>
<evidence type="ECO:0000256" key="1">
    <source>
        <dbReference type="ARBA" id="ARBA00001946"/>
    </source>
</evidence>
<keyword evidence="8" id="KW-0460">Magnesium</keyword>
<evidence type="ECO:0000256" key="5">
    <source>
        <dbReference type="ARBA" id="ARBA00022694"/>
    </source>
</evidence>
<keyword evidence="5" id="KW-0819">tRNA processing</keyword>
<dbReference type="AlphaFoldDB" id="X1HVW0"/>
<name>X1HVW0_9ZZZZ</name>
<keyword evidence="4" id="KW-0808">Transferase</keyword>
<dbReference type="EMBL" id="BARU01017587">
    <property type="protein sequence ID" value="GAH61215.1"/>
    <property type="molecule type" value="Genomic_DNA"/>
</dbReference>
<keyword evidence="7" id="KW-0067">ATP-binding</keyword>
<dbReference type="Gene3D" id="1.10.20.140">
    <property type="match status" value="1"/>
</dbReference>
<reference evidence="10" key="1">
    <citation type="journal article" date="2014" name="Front. Microbiol.">
        <title>High frequency of phylogenetically diverse reductive dehalogenase-homologous genes in deep subseafloor sedimentary metagenomes.</title>
        <authorList>
            <person name="Kawai M."/>
            <person name="Futagami T."/>
            <person name="Toyoda A."/>
            <person name="Takaki Y."/>
            <person name="Nishi S."/>
            <person name="Hori S."/>
            <person name="Arai W."/>
            <person name="Tsubouchi T."/>
            <person name="Morono Y."/>
            <person name="Uchiyama I."/>
            <person name="Ito T."/>
            <person name="Fujiyama A."/>
            <person name="Inagaki F."/>
            <person name="Takami H."/>
        </authorList>
    </citation>
    <scope>NUCLEOTIDE SEQUENCE</scope>
    <source>
        <strain evidence="10">Expedition CK06-06</strain>
    </source>
</reference>
<dbReference type="InterPro" id="IPR039657">
    <property type="entry name" value="Dimethylallyltransferase"/>
</dbReference>
<dbReference type="EC" id="2.5.1.75" evidence="3"/>
<dbReference type="NCBIfam" id="TIGR00174">
    <property type="entry name" value="miaA"/>
    <property type="match status" value="1"/>
</dbReference>
<accession>X1HVW0</accession>
<dbReference type="GO" id="GO:0005524">
    <property type="term" value="F:ATP binding"/>
    <property type="evidence" value="ECO:0007669"/>
    <property type="project" value="UniProtKB-KW"/>
</dbReference>
<keyword evidence="6" id="KW-0547">Nucleotide-binding</keyword>
<evidence type="ECO:0000256" key="2">
    <source>
        <dbReference type="ARBA" id="ARBA00005842"/>
    </source>
</evidence>
<evidence type="ECO:0000313" key="10">
    <source>
        <dbReference type="EMBL" id="GAH61215.1"/>
    </source>
</evidence>